<evidence type="ECO:0000256" key="2">
    <source>
        <dbReference type="ARBA" id="ARBA00022656"/>
    </source>
</evidence>
<dbReference type="Pfam" id="PF15530">
    <property type="entry name" value="Ntox25"/>
    <property type="match status" value="1"/>
</dbReference>
<organism evidence="8">
    <name type="scientific">Salmonella enterica</name>
    <name type="common">Salmonella choleraesuis</name>
    <dbReference type="NCBI Taxonomy" id="28901"/>
    <lineage>
        <taxon>Bacteria</taxon>
        <taxon>Pseudomonadati</taxon>
        <taxon>Pseudomonadota</taxon>
        <taxon>Gammaproteobacteria</taxon>
        <taxon>Enterobacterales</taxon>
        <taxon>Enterobacteriaceae</taxon>
        <taxon>Salmonella</taxon>
    </lineage>
</organism>
<evidence type="ECO:0000256" key="3">
    <source>
        <dbReference type="ARBA" id="ARBA00022913"/>
    </source>
</evidence>
<evidence type="ECO:0000256" key="1">
    <source>
        <dbReference type="ARBA" id="ARBA00004219"/>
    </source>
</evidence>
<protein>
    <submittedName>
        <fullName evidence="8">Uncharacterized protein</fullName>
    </submittedName>
</protein>
<evidence type="ECO:0000259" key="7">
    <source>
        <dbReference type="Pfam" id="PF15530"/>
    </source>
</evidence>
<dbReference type="GO" id="GO:0090729">
    <property type="term" value="F:toxin activity"/>
    <property type="evidence" value="ECO:0007669"/>
    <property type="project" value="UniProtKB-KW"/>
</dbReference>
<evidence type="ECO:0000256" key="4">
    <source>
        <dbReference type="ARBA" id="ARBA00023026"/>
    </source>
</evidence>
<keyword evidence="3" id="KW-1266">Target cell cytoplasm</keyword>
<reference evidence="8" key="2">
    <citation type="submission" date="2020-02" db="EMBL/GenBank/DDBJ databases">
        <authorList>
            <consortium name="NCBI Pathogen Detection Project"/>
        </authorList>
    </citation>
    <scope>NUCLEOTIDE SEQUENCE</scope>
    <source>
        <strain evidence="8">MA.CK_00/00001968</strain>
    </source>
</reference>
<feature type="region of interest" description="Disordered" evidence="5">
    <location>
        <begin position="1"/>
        <end position="20"/>
    </location>
</feature>
<feature type="domain" description="Bacterial toxin 25" evidence="7">
    <location>
        <begin position="316"/>
        <end position="476"/>
    </location>
</feature>
<reference evidence="8" key="1">
    <citation type="journal article" date="2018" name="Genome Biol.">
        <title>SKESA: strategic k-mer extension for scrupulous assemblies.</title>
        <authorList>
            <person name="Souvorov A."/>
            <person name="Agarwala R."/>
            <person name="Lipman D.J."/>
        </authorList>
    </citation>
    <scope>NUCLEOTIDE SEQUENCE</scope>
    <source>
        <strain evidence="8">MA.CK_00/00001968</strain>
    </source>
</reference>
<sequence>MATNTLSGVNKSGYESSTTHAAVSDGSLIVRNTEDQKQDISTLSRDTEHAANGLSPIFDKEKVLRQLQQAQMVGDISSQVLDIYNTNEAINATRKATEGMQNASTREDARTLAEKELKAEKDKNSSVTVDEETITKRAYQNLYNQALEHNQARLGDPMRQAVTASVAVLSGLAGGDIKAALANGAAPYLATGLKMMTGDDNPSDEQMAVRLLGHAIIGGVVAELNGAPVAGGVAGAVTGEVAAITISKLYFGKSPSQLTESEREQLSGMSTVAAALAGSLASDSAAGTVAGAQAGKNAVENNTFGPNTFFGQMANSVNPDATLAFDLMSKGTAVNEVGKAIKYNHQRPSWGVEYKVHPEFQAGGDISFIRGYTLGGTIDDYHISVNQGDIYSIGAHGSASVGLSFGPYFPGLIETKDKDYTINGGLGVGSVGLSAGKDGIGFNFGVGPSWGWSATEIKGVDVNGTSTTEIYRHDFK</sequence>
<gene>
    <name evidence="8" type="ORF">G9F27_004690</name>
</gene>
<evidence type="ECO:0000259" key="6">
    <source>
        <dbReference type="Pfam" id="PF04829"/>
    </source>
</evidence>
<comment type="caution">
    <text evidence="8">The sequence shown here is derived from an EMBL/GenBank/DDBJ whole genome shotgun (WGS) entry which is preliminary data.</text>
</comment>
<dbReference type="AlphaFoldDB" id="A0A743P9K9"/>
<dbReference type="InterPro" id="IPR006914">
    <property type="entry name" value="VENN_dom"/>
</dbReference>
<name>A0A743P9K9_SALER</name>
<proteinExistence type="predicted"/>
<evidence type="ECO:0000256" key="5">
    <source>
        <dbReference type="SAM" id="MobiDB-lite"/>
    </source>
</evidence>
<feature type="domain" description="VENN motif-containing" evidence="6">
    <location>
        <begin position="255"/>
        <end position="303"/>
    </location>
</feature>
<evidence type="ECO:0000313" key="8">
    <source>
        <dbReference type="EMBL" id="HAF2130401.1"/>
    </source>
</evidence>
<accession>A0A743P9K9</accession>
<keyword evidence="4" id="KW-0843">Virulence</keyword>
<keyword evidence="2" id="KW-0800">Toxin</keyword>
<dbReference type="Pfam" id="PF04829">
    <property type="entry name" value="PT-VENN"/>
    <property type="match status" value="1"/>
</dbReference>
<dbReference type="InterPro" id="IPR029113">
    <property type="entry name" value="Ntox25"/>
</dbReference>
<comment type="subcellular location">
    <subcellularLocation>
        <location evidence="1">Target cell</location>
        <location evidence="1">Target cell cytoplasm</location>
    </subcellularLocation>
</comment>
<dbReference type="EMBL" id="DAAUQX010000061">
    <property type="protein sequence ID" value="HAF2130401.1"/>
    <property type="molecule type" value="Genomic_DNA"/>
</dbReference>